<feature type="transmembrane region" description="Helical" evidence="1">
    <location>
        <begin position="125"/>
        <end position="144"/>
    </location>
</feature>
<sequence>MRYWILVALLNGLFTLVIHYAAPEMLGGTAYYAGVAICALIALVITWRDPPGMLDNVLLFLLKWGIVASGLAFFIWGIGYKLEFWGDHNPDEIGGAERCSASGQWLCTGGEGNKLYASVRQSKKSGYACGITALYMVLTLCNFLL</sequence>
<geneLocation type="plasmid" evidence="2">
    <name>pKPC-063001</name>
</geneLocation>
<keyword evidence="1" id="KW-0812">Transmembrane</keyword>
<keyword evidence="1" id="KW-1133">Transmembrane helix</keyword>
<dbReference type="RefSeq" id="WP_228730057.1">
    <property type="nucleotide sequence ID" value="NZ_MZ156798.1"/>
</dbReference>
<accession>A0A8E6NWU8</accession>
<dbReference type="EMBL" id="MZ156798">
    <property type="protein sequence ID" value="QVQ59358.1"/>
    <property type="molecule type" value="Genomic_DNA"/>
</dbReference>
<dbReference type="AlphaFoldDB" id="A0A8E6NWU8"/>
<name>A0A8E6NWU8_KLEPN</name>
<reference evidence="2" key="1">
    <citation type="submission" date="2021-05" db="EMBL/GenBank/DDBJ databases">
        <authorList>
            <person name="Zhang X."/>
        </authorList>
    </citation>
    <scope>NUCLEOTIDE SEQUENCE</scope>
    <source>
        <plasmid evidence="2">pKPC-063001</plasmid>
    </source>
</reference>
<keyword evidence="2" id="KW-0614">Plasmid</keyword>
<keyword evidence="1" id="KW-0472">Membrane</keyword>
<protein>
    <submittedName>
        <fullName evidence="2">Uncharacterized protein</fullName>
    </submittedName>
</protein>
<feature type="transmembrane region" description="Helical" evidence="1">
    <location>
        <begin position="31"/>
        <end position="47"/>
    </location>
</feature>
<feature type="transmembrane region" description="Helical" evidence="1">
    <location>
        <begin position="59"/>
        <end position="79"/>
    </location>
</feature>
<proteinExistence type="predicted"/>
<evidence type="ECO:0000313" key="2">
    <source>
        <dbReference type="EMBL" id="QVQ59358.1"/>
    </source>
</evidence>
<organism evidence="2">
    <name type="scientific">Klebsiella pneumoniae</name>
    <dbReference type="NCBI Taxonomy" id="573"/>
    <lineage>
        <taxon>Bacteria</taxon>
        <taxon>Pseudomonadati</taxon>
        <taxon>Pseudomonadota</taxon>
        <taxon>Gammaproteobacteria</taxon>
        <taxon>Enterobacterales</taxon>
        <taxon>Enterobacteriaceae</taxon>
        <taxon>Klebsiella/Raoultella group</taxon>
        <taxon>Klebsiella</taxon>
        <taxon>Klebsiella pneumoniae complex</taxon>
    </lineage>
</organism>
<evidence type="ECO:0000256" key="1">
    <source>
        <dbReference type="SAM" id="Phobius"/>
    </source>
</evidence>